<evidence type="ECO:0000313" key="4">
    <source>
        <dbReference type="Proteomes" id="UP000076632"/>
    </source>
</evidence>
<gene>
    <name evidence="3" type="ORF">L228DRAFT_239331</name>
</gene>
<dbReference type="Gene3D" id="1.20.120.520">
    <property type="entry name" value="nmb1532 protein domain like"/>
    <property type="match status" value="1"/>
</dbReference>
<proteinExistence type="predicted"/>
<evidence type="ECO:0000259" key="2">
    <source>
        <dbReference type="Pfam" id="PF01814"/>
    </source>
</evidence>
<evidence type="ECO:0000313" key="3">
    <source>
        <dbReference type="EMBL" id="KZF22354.1"/>
    </source>
</evidence>
<dbReference type="OrthoDB" id="10044044at2759"/>
<dbReference type="CDD" id="cd12108">
    <property type="entry name" value="Hr-like"/>
    <property type="match status" value="1"/>
</dbReference>
<dbReference type="Proteomes" id="UP000076632">
    <property type="component" value="Unassembled WGS sequence"/>
</dbReference>
<keyword evidence="4" id="KW-1185">Reference proteome</keyword>
<sequence length="211" mass="24330">MAEEERCCENSMKRETSDATGPGGVAGSSSETTTATTATTTTAQTDALPKLSAKEFREYNRMAEHMDMFHNHFRQTWNTLYRACEAGRRPAGFSIRAFISMGIDLCEMLEMHHGIEEAHVFPRLAARMPAFKRELELVSQHREIHRGLESLQAYLQKCRSGETDLRLDELKEVMDGFGKVLWQHMDDEVKELGAENMRKYWSLEEMRKMRM</sequence>
<protein>
    <recommendedName>
        <fullName evidence="2">Hemerythrin-like domain-containing protein</fullName>
    </recommendedName>
</protein>
<dbReference type="InterPro" id="IPR012312">
    <property type="entry name" value="Hemerythrin-like"/>
</dbReference>
<dbReference type="EMBL" id="KV407459">
    <property type="protein sequence ID" value="KZF22354.1"/>
    <property type="molecule type" value="Genomic_DNA"/>
</dbReference>
<feature type="compositionally biased region" description="Low complexity" evidence="1">
    <location>
        <begin position="32"/>
        <end position="45"/>
    </location>
</feature>
<dbReference type="RefSeq" id="XP_018187909.1">
    <property type="nucleotide sequence ID" value="XM_018331131.1"/>
</dbReference>
<dbReference type="PANTHER" id="PTHR38048">
    <property type="entry name" value="EXPRESSED PROTEIN"/>
    <property type="match status" value="1"/>
</dbReference>
<dbReference type="STRING" id="1328760.A0A165GLY4"/>
<dbReference type="Pfam" id="PF01814">
    <property type="entry name" value="Hemerythrin"/>
    <property type="match status" value="1"/>
</dbReference>
<dbReference type="OMA" id="AEHMDYF"/>
<feature type="domain" description="Hemerythrin-like" evidence="2">
    <location>
        <begin position="63"/>
        <end position="192"/>
    </location>
</feature>
<evidence type="ECO:0000256" key="1">
    <source>
        <dbReference type="SAM" id="MobiDB-lite"/>
    </source>
</evidence>
<dbReference type="PANTHER" id="PTHR38048:SF1">
    <property type="entry name" value="HEMERYTHRIN-LIKE DOMAIN-CONTAINING PROTEIN"/>
    <property type="match status" value="1"/>
</dbReference>
<feature type="region of interest" description="Disordered" evidence="1">
    <location>
        <begin position="1"/>
        <end position="45"/>
    </location>
</feature>
<dbReference type="InParanoid" id="A0A165GLY4"/>
<dbReference type="AlphaFoldDB" id="A0A165GLY4"/>
<organism evidence="3 4">
    <name type="scientific">Xylona heveae (strain CBS 132557 / TC161)</name>
    <dbReference type="NCBI Taxonomy" id="1328760"/>
    <lineage>
        <taxon>Eukaryota</taxon>
        <taxon>Fungi</taxon>
        <taxon>Dikarya</taxon>
        <taxon>Ascomycota</taxon>
        <taxon>Pezizomycotina</taxon>
        <taxon>Xylonomycetes</taxon>
        <taxon>Xylonales</taxon>
        <taxon>Xylonaceae</taxon>
        <taxon>Xylona</taxon>
    </lineage>
</organism>
<dbReference type="GeneID" id="28896268"/>
<name>A0A165GLY4_XYLHT</name>
<reference evidence="3 4" key="1">
    <citation type="journal article" date="2016" name="Fungal Biol.">
        <title>The genome of Xylona heveae provides a window into fungal endophytism.</title>
        <authorList>
            <person name="Gazis R."/>
            <person name="Kuo A."/>
            <person name="Riley R."/>
            <person name="LaButti K."/>
            <person name="Lipzen A."/>
            <person name="Lin J."/>
            <person name="Amirebrahimi M."/>
            <person name="Hesse C.N."/>
            <person name="Spatafora J.W."/>
            <person name="Henrissat B."/>
            <person name="Hainaut M."/>
            <person name="Grigoriev I.V."/>
            <person name="Hibbett D.S."/>
        </authorList>
    </citation>
    <scope>NUCLEOTIDE SEQUENCE [LARGE SCALE GENOMIC DNA]</scope>
    <source>
        <strain evidence="3 4">TC161</strain>
    </source>
</reference>
<accession>A0A165GLY4</accession>
<dbReference type="InterPro" id="IPR053206">
    <property type="entry name" value="Dimeric_xanthone_biosynth"/>
</dbReference>
<feature type="compositionally biased region" description="Basic and acidic residues" evidence="1">
    <location>
        <begin position="1"/>
        <end position="17"/>
    </location>
</feature>